<dbReference type="InterPro" id="IPR009003">
    <property type="entry name" value="Peptidase_S1_PA"/>
</dbReference>
<name>A0A1M6HMB9_9FIRM</name>
<feature type="transmembrane region" description="Helical" evidence="1">
    <location>
        <begin position="9"/>
        <end position="27"/>
    </location>
</feature>
<dbReference type="SUPFAM" id="SSF50494">
    <property type="entry name" value="Trypsin-like serine proteases"/>
    <property type="match status" value="1"/>
</dbReference>
<dbReference type="Gene3D" id="2.30.42.10">
    <property type="match status" value="1"/>
</dbReference>
<dbReference type="OrthoDB" id="9765242at2"/>
<evidence type="ECO:0000256" key="1">
    <source>
        <dbReference type="SAM" id="Phobius"/>
    </source>
</evidence>
<protein>
    <submittedName>
        <fullName evidence="3">Stage IV sporulation protein B</fullName>
    </submittedName>
</protein>
<dbReference type="STRING" id="1121950.SAMN02745243_00071"/>
<organism evidence="3 4">
    <name type="scientific">Hespellia stercorisuis DSM 15480</name>
    <dbReference type="NCBI Taxonomy" id="1121950"/>
    <lineage>
        <taxon>Bacteria</taxon>
        <taxon>Bacillati</taxon>
        <taxon>Bacillota</taxon>
        <taxon>Clostridia</taxon>
        <taxon>Lachnospirales</taxon>
        <taxon>Lachnospiraceae</taxon>
        <taxon>Hespellia</taxon>
    </lineage>
</organism>
<dbReference type="Proteomes" id="UP000184301">
    <property type="component" value="Unassembled WGS sequence"/>
</dbReference>
<accession>A0A1M6HMB9</accession>
<proteinExistence type="predicted"/>
<dbReference type="PROSITE" id="PS51494">
    <property type="entry name" value="SPOIVB"/>
    <property type="match status" value="1"/>
</dbReference>
<keyword evidence="1" id="KW-0812">Transmembrane</keyword>
<dbReference type="InterPro" id="IPR036034">
    <property type="entry name" value="PDZ_sf"/>
</dbReference>
<evidence type="ECO:0000313" key="3">
    <source>
        <dbReference type="EMBL" id="SHJ23381.1"/>
    </source>
</evidence>
<dbReference type="Pfam" id="PF17820">
    <property type="entry name" value="PDZ_6"/>
    <property type="match status" value="1"/>
</dbReference>
<dbReference type="NCBIfam" id="TIGR02860">
    <property type="entry name" value="spore_IV_B"/>
    <property type="match status" value="1"/>
</dbReference>
<evidence type="ECO:0000259" key="2">
    <source>
        <dbReference type="PROSITE" id="PS51494"/>
    </source>
</evidence>
<keyword evidence="1" id="KW-1133">Transmembrane helix</keyword>
<dbReference type="RefSeq" id="WP_073103615.1">
    <property type="nucleotide sequence ID" value="NZ_FQZY01000005.1"/>
</dbReference>
<evidence type="ECO:0000313" key="4">
    <source>
        <dbReference type="Proteomes" id="UP000184301"/>
    </source>
</evidence>
<dbReference type="InterPro" id="IPR008763">
    <property type="entry name" value="Peptidase_S55"/>
</dbReference>
<dbReference type="SMART" id="SM00228">
    <property type="entry name" value="PDZ"/>
    <property type="match status" value="1"/>
</dbReference>
<gene>
    <name evidence="3" type="ORF">SAMN02745243_00071</name>
</gene>
<sequence>MRKLWYRRILILIAAMTTAVTLGYYGWYYREVSERLEAGTTHISDDVVLLGGMPIGIYMETDGVMVIDTDKIKSDDGKEYSPAKKAVQPGDYITAFNGVPVQSKKKLVTLLKDLGAEKVELEIRRADQELAVEIEPVESVAGDYKLGIWVRDNVQGLGTITFLDEKSRFGALGHGIHDTDTGGLLQIEDGTVYQTSVRAITKGKFGIPGNMEGIIVYNNFNKLGTVTDNTETGIYGSIEKIDELFAEQIPVQVGEKSDIEIGPAQIYCSVDGEVEPYEIQIIDIDYTEKEVNKGLVIEVTDQKLLDITGGIVQGMSGSPIVQNDRLIGAVTHVFVRNPAKGYGIFIGNMIENLQ</sequence>
<dbReference type="Pfam" id="PF05580">
    <property type="entry name" value="Peptidase_S55"/>
    <property type="match status" value="1"/>
</dbReference>
<feature type="domain" description="Peptidase S55" evidence="2">
    <location>
        <begin position="128"/>
        <end position="354"/>
    </location>
</feature>
<reference evidence="3 4" key="1">
    <citation type="submission" date="2016-11" db="EMBL/GenBank/DDBJ databases">
        <authorList>
            <person name="Jaros S."/>
            <person name="Januszkiewicz K."/>
            <person name="Wedrychowicz H."/>
        </authorList>
    </citation>
    <scope>NUCLEOTIDE SEQUENCE [LARGE SCALE GENOMIC DNA]</scope>
    <source>
        <strain evidence="3 4">DSM 15480</strain>
    </source>
</reference>
<dbReference type="AlphaFoldDB" id="A0A1M6HMB9"/>
<dbReference type="EMBL" id="FQZY01000005">
    <property type="protein sequence ID" value="SHJ23381.1"/>
    <property type="molecule type" value="Genomic_DNA"/>
</dbReference>
<dbReference type="InterPro" id="IPR041489">
    <property type="entry name" value="PDZ_6"/>
</dbReference>
<keyword evidence="1" id="KW-0472">Membrane</keyword>
<dbReference type="InterPro" id="IPR014219">
    <property type="entry name" value="SpoIVB"/>
</dbReference>
<keyword evidence="4" id="KW-1185">Reference proteome</keyword>
<dbReference type="InterPro" id="IPR001478">
    <property type="entry name" value="PDZ"/>
</dbReference>
<dbReference type="SUPFAM" id="SSF50156">
    <property type="entry name" value="PDZ domain-like"/>
    <property type="match status" value="1"/>
</dbReference>